<comment type="caution">
    <text evidence="1">The sequence shown here is derived from an EMBL/GenBank/DDBJ whole genome shotgun (WGS) entry which is preliminary data.</text>
</comment>
<dbReference type="PROSITE" id="PS51257">
    <property type="entry name" value="PROKAR_LIPOPROTEIN"/>
    <property type="match status" value="1"/>
</dbReference>
<evidence type="ECO:0000313" key="2">
    <source>
        <dbReference type="Proteomes" id="UP000234341"/>
    </source>
</evidence>
<sequence>MPPTTLRYRPSRPGLFRPTRYLLPLLALLWLAGCSPRYDWRTIVSSDGKYAALYPAKPTSAARDVSIAGHKLPMTMEAANIDGTLFAVGVVTLPSDDAALRRDAMDAMQAGLVANLGAHPEAPAQARHITVMSAAQPPVSLDGVEVSVAGVSPQDKAPRRLTARLVASGERVYQAVVLEAGDAARDARQAEQVDQFLTGFHPF</sequence>
<accession>A0A2N5CK80</accession>
<gene>
    <name evidence="1" type="ORF">CYJ10_02300</name>
</gene>
<dbReference type="STRING" id="82633.GCA_000974605_00752"/>
<evidence type="ECO:0008006" key="3">
    <source>
        <dbReference type="Google" id="ProtNLM"/>
    </source>
</evidence>
<dbReference type="AlphaFoldDB" id="A0A2N5CK80"/>
<evidence type="ECO:0000313" key="1">
    <source>
        <dbReference type="EMBL" id="PLQ02624.1"/>
    </source>
</evidence>
<dbReference type="EMBL" id="PJRP01000001">
    <property type="protein sequence ID" value="PLQ02624.1"/>
    <property type="molecule type" value="Genomic_DNA"/>
</dbReference>
<organism evidence="1 2">
    <name type="scientific">Cupriavidus pauculus</name>
    <dbReference type="NCBI Taxonomy" id="82633"/>
    <lineage>
        <taxon>Bacteria</taxon>
        <taxon>Pseudomonadati</taxon>
        <taxon>Pseudomonadota</taxon>
        <taxon>Betaproteobacteria</taxon>
        <taxon>Burkholderiales</taxon>
        <taxon>Burkholderiaceae</taxon>
        <taxon>Cupriavidus</taxon>
    </lineage>
</organism>
<dbReference type="RefSeq" id="WP_101680385.1">
    <property type="nucleotide sequence ID" value="NZ_PJRP01000001.1"/>
</dbReference>
<protein>
    <recommendedName>
        <fullName evidence="3">Transmembrane protein</fullName>
    </recommendedName>
</protein>
<dbReference type="OrthoDB" id="8686017at2"/>
<reference evidence="1 2" key="1">
    <citation type="submission" date="2017-12" db="EMBL/GenBank/DDBJ databases">
        <title>Genome sequence of the active heterotrophic nitrifier-denitrifier, Cupriavidus pauculus UM1.</title>
        <authorList>
            <person name="Putonti C."/>
            <person name="Castignetti D."/>
        </authorList>
    </citation>
    <scope>NUCLEOTIDE SEQUENCE [LARGE SCALE GENOMIC DNA]</scope>
    <source>
        <strain evidence="1 2">UM1</strain>
    </source>
</reference>
<name>A0A2N5CK80_9BURK</name>
<dbReference type="Proteomes" id="UP000234341">
    <property type="component" value="Unassembled WGS sequence"/>
</dbReference>
<proteinExistence type="predicted"/>